<evidence type="ECO:0000313" key="2">
    <source>
        <dbReference type="EMBL" id="SEH93866.1"/>
    </source>
</evidence>
<dbReference type="AlphaFoldDB" id="A0A1C7PDG8"/>
<dbReference type="RefSeq" id="WP_067777853.1">
    <property type="nucleotide sequence ID" value="NZ_LIGX01000041.1"/>
</dbReference>
<dbReference type="EMBL" id="LT629973">
    <property type="protein sequence ID" value="SEH93866.1"/>
    <property type="molecule type" value="Genomic_DNA"/>
</dbReference>
<feature type="chain" id="PRO_5014266521" evidence="1">
    <location>
        <begin position="21"/>
        <end position="421"/>
    </location>
</feature>
<evidence type="ECO:0000256" key="1">
    <source>
        <dbReference type="SAM" id="SignalP"/>
    </source>
</evidence>
<evidence type="ECO:0000313" key="3">
    <source>
        <dbReference type="Proteomes" id="UP000176204"/>
    </source>
</evidence>
<keyword evidence="3" id="KW-1185">Reference proteome</keyword>
<proteinExistence type="predicted"/>
<gene>
    <name evidence="2" type="ORF">PYTT_1894</name>
</gene>
<protein>
    <submittedName>
        <fullName evidence="2">Uncharacterized protein</fullName>
    </submittedName>
</protein>
<keyword evidence="1" id="KW-0732">Signal</keyword>
<name>A0A1C7PDG8_9BACT</name>
<dbReference type="STRING" id="1679444.PYTT_1894"/>
<dbReference type="PROSITE" id="PS51257">
    <property type="entry name" value="PROKAR_LIPOPROTEIN"/>
    <property type="match status" value="1"/>
</dbReference>
<dbReference type="KEGG" id="agl:PYTT_1894"/>
<organism evidence="2 3">
    <name type="scientific">Akkermansia glycaniphila</name>
    <dbReference type="NCBI Taxonomy" id="1679444"/>
    <lineage>
        <taxon>Bacteria</taxon>
        <taxon>Pseudomonadati</taxon>
        <taxon>Verrucomicrobiota</taxon>
        <taxon>Verrucomicrobiia</taxon>
        <taxon>Verrucomicrobiales</taxon>
        <taxon>Akkermansiaceae</taxon>
        <taxon>Akkermansia</taxon>
    </lineage>
</organism>
<dbReference type="Proteomes" id="UP000176204">
    <property type="component" value="Chromosome I"/>
</dbReference>
<accession>A0A1C7PDG8</accession>
<sequence length="421" mass="47725">MKTAITLLALLGLASCTGPAPLYTITRTVSPPPSISEKAGFAPHDITGMQLVIDETKGEIIASPLYEEIQKNFNDDWTQVKPNAKWRKLETYSPLTIMEFDNGSQCTIERVLNDPPHFAWDIPVMDKSSTTYTKTGENTAKITTEYIESHTIDQGGPITYELVFTSPNRGYIKPYVAWGGIAPYAIRNLTFSLDTSTDPTQRLRTLIKKTTALTLETDIPYSHTKDNRRALPEQQAQTVKTILSRMKYRPASSETFGTDRLWNLTLTNKKGEPLYILPSTSLGSHGSLQFADTDDERTFHSIIGKLYDRIKYTTEEAMHLQPFTAAGHLSYDEKNHMLDLRHVTLSQDEQPRQHSYPGQHIILTSPLPPHLQRELERQPPHGNTHILHIRFDGHYQENRLIIDKIHYTAPAERQYLQSIGA</sequence>
<feature type="signal peptide" evidence="1">
    <location>
        <begin position="1"/>
        <end position="20"/>
    </location>
</feature>
<reference evidence="3" key="1">
    <citation type="submission" date="2016-09" db="EMBL/GenBank/DDBJ databases">
        <authorList>
            <person name="Koehorst J."/>
        </authorList>
    </citation>
    <scope>NUCLEOTIDE SEQUENCE [LARGE SCALE GENOMIC DNA]</scope>
</reference>